<sequence length="113" mass="12916">MLRLETLSQFADGRPVAARIAPDVQQQQVLQRRDALAVRRLFRETLEAPHLIAKLRQLFEILLGQAARRPADEFLHRDASSSENEKIYHKMILNAAKQRVRRRNAGSGGFALM</sequence>
<gene>
    <name evidence="1" type="ORF">AWB68_08831</name>
</gene>
<accession>A0A158L6K3</accession>
<dbReference type="AlphaFoldDB" id="A0A158L6K3"/>
<evidence type="ECO:0000313" key="1">
    <source>
        <dbReference type="EMBL" id="SAL88603.1"/>
    </source>
</evidence>
<name>A0A158L6K3_9BURK</name>
<evidence type="ECO:0000313" key="2">
    <source>
        <dbReference type="Proteomes" id="UP000054770"/>
    </source>
</evidence>
<keyword evidence="2" id="KW-1185">Reference proteome</keyword>
<proteinExistence type="predicted"/>
<organism evidence="1 2">
    <name type="scientific">Caballeronia choica</name>
    <dbReference type="NCBI Taxonomy" id="326476"/>
    <lineage>
        <taxon>Bacteria</taxon>
        <taxon>Pseudomonadati</taxon>
        <taxon>Pseudomonadota</taxon>
        <taxon>Betaproteobacteria</taxon>
        <taxon>Burkholderiales</taxon>
        <taxon>Burkholderiaceae</taxon>
        <taxon>Caballeronia</taxon>
    </lineage>
</organism>
<protein>
    <submittedName>
        <fullName evidence="1">Uncharacterized protein</fullName>
    </submittedName>
</protein>
<reference evidence="1" key="1">
    <citation type="submission" date="2016-01" db="EMBL/GenBank/DDBJ databases">
        <authorList>
            <person name="Peeters C."/>
        </authorList>
    </citation>
    <scope>NUCLEOTIDE SEQUENCE [LARGE SCALE GENOMIC DNA]</scope>
    <source>
        <strain evidence="1">LMG 22940</strain>
    </source>
</reference>
<dbReference type="Proteomes" id="UP000054770">
    <property type="component" value="Unassembled WGS sequence"/>
</dbReference>
<dbReference type="EMBL" id="FCON02000453">
    <property type="protein sequence ID" value="SAL88603.1"/>
    <property type="molecule type" value="Genomic_DNA"/>
</dbReference>
<comment type="caution">
    <text evidence="1">The sequence shown here is derived from an EMBL/GenBank/DDBJ whole genome shotgun (WGS) entry which is preliminary data.</text>
</comment>